<gene>
    <name evidence="8" type="ORF">DSM02_1200</name>
</gene>
<sequence>MSTTTLNKPITNLQGTWELSNGHKMPYLGLGVWKAEDGEEVIHAVKWALEAGYRHIDTAKAYENEEGVGKGIKKSGIPREELFLTSKLWNSDQGYESTLEAFDKTLKRLDTDYLDLYLIHWPVEGKYKDTWRALEKLYKDGKIKAIGVSNFLEHQLRDLMQDAEINPMVDQLEFHPWLVQKDLQDFCATHNIQYEAWSPLMQGKAFKNETLKQLGEKYSKSPAHIVLRWDLQNGVVTIPKSTSKDHIISNAEIFDFELSDEDMQTINALDKHERIGPDPDNFDF</sequence>
<dbReference type="PANTHER" id="PTHR43827">
    <property type="entry name" value="2,5-DIKETO-D-GLUCONIC ACID REDUCTASE"/>
    <property type="match status" value="1"/>
</dbReference>
<dbReference type="EMBL" id="QOVK01000003">
    <property type="protein sequence ID" value="RXG25230.1"/>
    <property type="molecule type" value="Genomic_DNA"/>
</dbReference>
<evidence type="ECO:0000256" key="5">
    <source>
        <dbReference type="PIRSR" id="PIRSR000097-2"/>
    </source>
</evidence>
<proteinExistence type="inferred from homology"/>
<dbReference type="PRINTS" id="PR00069">
    <property type="entry name" value="ALDKETRDTASE"/>
</dbReference>
<dbReference type="CDD" id="cd19157">
    <property type="entry name" value="AKR_AKR5G1-3"/>
    <property type="match status" value="1"/>
</dbReference>
<keyword evidence="3" id="KW-0560">Oxidoreductase</keyword>
<dbReference type="InterPro" id="IPR020471">
    <property type="entry name" value="AKR"/>
</dbReference>
<dbReference type="InterPro" id="IPR044500">
    <property type="entry name" value="AKR5G"/>
</dbReference>
<keyword evidence="2" id="KW-0521">NADP</keyword>
<dbReference type="FunFam" id="3.20.20.100:FF:000015">
    <property type="entry name" value="Oxidoreductase, aldo/keto reductase family"/>
    <property type="match status" value="1"/>
</dbReference>
<dbReference type="SUPFAM" id="SSF51430">
    <property type="entry name" value="NAD(P)-linked oxidoreductase"/>
    <property type="match status" value="1"/>
</dbReference>
<dbReference type="Pfam" id="PF00248">
    <property type="entry name" value="Aldo_ket_red"/>
    <property type="match status" value="1"/>
</dbReference>
<reference evidence="8 9" key="1">
    <citation type="submission" date="2018-07" db="EMBL/GenBank/DDBJ databases">
        <title>Leeuwenhoekiella genomics.</title>
        <authorList>
            <person name="Tahon G."/>
            <person name="Willems A."/>
        </authorList>
    </citation>
    <scope>NUCLEOTIDE SEQUENCE [LARGE SCALE GENOMIC DNA]</scope>
    <source>
        <strain evidence="8 9">LMG 29608</strain>
    </source>
</reference>
<evidence type="ECO:0000313" key="9">
    <source>
        <dbReference type="Proteomes" id="UP000289859"/>
    </source>
</evidence>
<evidence type="ECO:0000256" key="4">
    <source>
        <dbReference type="PIRSR" id="PIRSR000097-1"/>
    </source>
</evidence>
<dbReference type="GO" id="GO:0016616">
    <property type="term" value="F:oxidoreductase activity, acting on the CH-OH group of donors, NAD or NADP as acceptor"/>
    <property type="evidence" value="ECO:0007669"/>
    <property type="project" value="UniProtKB-ARBA"/>
</dbReference>
<dbReference type="InterPro" id="IPR036812">
    <property type="entry name" value="NAD(P)_OxRdtase_dom_sf"/>
</dbReference>
<dbReference type="RefSeq" id="WP_128764759.1">
    <property type="nucleotide sequence ID" value="NZ_JBHUOO010000048.1"/>
</dbReference>
<evidence type="ECO:0000259" key="7">
    <source>
        <dbReference type="Pfam" id="PF00248"/>
    </source>
</evidence>
<protein>
    <submittedName>
        <fullName evidence="8">Diketogulonate reductase-like aldo/keto reductase</fullName>
    </submittedName>
</protein>
<dbReference type="InterPro" id="IPR018170">
    <property type="entry name" value="Aldo/ket_reductase_CS"/>
</dbReference>
<evidence type="ECO:0000313" key="8">
    <source>
        <dbReference type="EMBL" id="RXG25230.1"/>
    </source>
</evidence>
<dbReference type="Proteomes" id="UP000289859">
    <property type="component" value="Unassembled WGS sequence"/>
</dbReference>
<evidence type="ECO:0000256" key="3">
    <source>
        <dbReference type="ARBA" id="ARBA00023002"/>
    </source>
</evidence>
<dbReference type="InterPro" id="IPR023210">
    <property type="entry name" value="NADP_OxRdtase_dom"/>
</dbReference>
<comment type="similarity">
    <text evidence="1">Belongs to the aldo/keto reductase family.</text>
</comment>
<evidence type="ECO:0000256" key="2">
    <source>
        <dbReference type="ARBA" id="ARBA00022857"/>
    </source>
</evidence>
<keyword evidence="9" id="KW-1185">Reference proteome</keyword>
<dbReference type="PROSITE" id="PS00798">
    <property type="entry name" value="ALDOKETO_REDUCTASE_1"/>
    <property type="match status" value="1"/>
</dbReference>
<dbReference type="PROSITE" id="PS00062">
    <property type="entry name" value="ALDOKETO_REDUCTASE_2"/>
    <property type="match status" value="1"/>
</dbReference>
<evidence type="ECO:0000256" key="1">
    <source>
        <dbReference type="ARBA" id="ARBA00007905"/>
    </source>
</evidence>
<feature type="domain" description="NADP-dependent oxidoreductase" evidence="7">
    <location>
        <begin position="28"/>
        <end position="270"/>
    </location>
</feature>
<organism evidence="8 9">
    <name type="scientific">Leeuwenhoekiella polynyae</name>
    <dbReference type="NCBI Taxonomy" id="1550906"/>
    <lineage>
        <taxon>Bacteria</taxon>
        <taxon>Pseudomonadati</taxon>
        <taxon>Bacteroidota</taxon>
        <taxon>Flavobacteriia</taxon>
        <taxon>Flavobacteriales</taxon>
        <taxon>Flavobacteriaceae</taxon>
        <taxon>Leeuwenhoekiella</taxon>
    </lineage>
</organism>
<evidence type="ECO:0000256" key="6">
    <source>
        <dbReference type="PIRSR" id="PIRSR000097-3"/>
    </source>
</evidence>
<feature type="active site" description="Proton donor" evidence="4">
    <location>
        <position position="62"/>
    </location>
</feature>
<accession>A0A4Q0PEB6</accession>
<feature type="binding site" evidence="5">
    <location>
        <position position="120"/>
    </location>
    <ligand>
        <name>substrate</name>
    </ligand>
</feature>
<dbReference type="AlphaFoldDB" id="A0A4Q0PEB6"/>
<dbReference type="PIRSF" id="PIRSF000097">
    <property type="entry name" value="AKR"/>
    <property type="match status" value="1"/>
</dbReference>
<dbReference type="Gene3D" id="3.20.20.100">
    <property type="entry name" value="NADP-dependent oxidoreductase domain"/>
    <property type="match status" value="1"/>
</dbReference>
<dbReference type="PANTHER" id="PTHR43827:SF3">
    <property type="entry name" value="NADP-DEPENDENT OXIDOREDUCTASE DOMAIN-CONTAINING PROTEIN"/>
    <property type="match status" value="1"/>
</dbReference>
<name>A0A4Q0PEB6_9FLAO</name>
<feature type="site" description="Lowers pKa of active site Tyr" evidence="6">
    <location>
        <position position="87"/>
    </location>
</feature>
<dbReference type="OrthoDB" id="9804790at2"/>
<comment type="caution">
    <text evidence="8">The sequence shown here is derived from an EMBL/GenBank/DDBJ whole genome shotgun (WGS) entry which is preliminary data.</text>
</comment>